<gene>
    <name evidence="3" type="ORF">SAMN05421748_103366</name>
</gene>
<evidence type="ECO:0000313" key="4">
    <source>
        <dbReference type="Proteomes" id="UP000219612"/>
    </source>
</evidence>
<dbReference type="PANTHER" id="PTHR30005">
    <property type="entry name" value="EXOPOLYPHOSPHATASE"/>
    <property type="match status" value="1"/>
</dbReference>
<dbReference type="Pfam" id="PF02541">
    <property type="entry name" value="Ppx-GppA"/>
    <property type="match status" value="1"/>
</dbReference>
<evidence type="ECO:0000256" key="1">
    <source>
        <dbReference type="ARBA" id="ARBA00007125"/>
    </source>
</evidence>
<evidence type="ECO:0000313" key="3">
    <source>
        <dbReference type="EMBL" id="SNY30211.1"/>
    </source>
</evidence>
<dbReference type="SUPFAM" id="SSF53067">
    <property type="entry name" value="Actin-like ATPase domain"/>
    <property type="match status" value="2"/>
</dbReference>
<evidence type="ECO:0000259" key="2">
    <source>
        <dbReference type="Pfam" id="PF02541"/>
    </source>
</evidence>
<dbReference type="Gene3D" id="3.30.420.150">
    <property type="entry name" value="Exopolyphosphatase. Domain 2"/>
    <property type="match status" value="1"/>
</dbReference>
<name>A0A285H6N9_9ACTN</name>
<dbReference type="InterPro" id="IPR043129">
    <property type="entry name" value="ATPase_NBD"/>
</dbReference>
<organism evidence="3 4">
    <name type="scientific">Paractinoplanes atraurantiacus</name>
    <dbReference type="NCBI Taxonomy" id="1036182"/>
    <lineage>
        <taxon>Bacteria</taxon>
        <taxon>Bacillati</taxon>
        <taxon>Actinomycetota</taxon>
        <taxon>Actinomycetes</taxon>
        <taxon>Micromonosporales</taxon>
        <taxon>Micromonosporaceae</taxon>
        <taxon>Paractinoplanes</taxon>
    </lineage>
</organism>
<dbReference type="OrthoDB" id="9793035at2"/>
<dbReference type="RefSeq" id="WP_097319657.1">
    <property type="nucleotide sequence ID" value="NZ_OBDY01000003.1"/>
</dbReference>
<keyword evidence="4" id="KW-1185">Reference proteome</keyword>
<comment type="similarity">
    <text evidence="1">Belongs to the GppA/Ppx family.</text>
</comment>
<proteinExistence type="inferred from homology"/>
<dbReference type="InterPro" id="IPR050273">
    <property type="entry name" value="GppA/Ppx_hydrolase"/>
</dbReference>
<reference evidence="3 4" key="1">
    <citation type="submission" date="2017-09" db="EMBL/GenBank/DDBJ databases">
        <authorList>
            <person name="Ehlers B."/>
            <person name="Leendertz F.H."/>
        </authorList>
    </citation>
    <scope>NUCLEOTIDE SEQUENCE [LARGE SCALE GENOMIC DNA]</scope>
    <source>
        <strain evidence="3 4">CGMCC 4.6857</strain>
    </source>
</reference>
<dbReference type="PANTHER" id="PTHR30005:SF0">
    <property type="entry name" value="RETROGRADE REGULATION PROTEIN 2"/>
    <property type="match status" value="1"/>
</dbReference>
<sequence>MRAAVLDVGSNSVNLLIGVPGTTSRSWKAHTSLAAGLRPDGGLGPEGRRRLITAVGEAVAEAGREGVQEFLAYATAVIRDAPDRDEVLDQVAAATGVRLGTLTGVEDAETTYLAARRWESWCGGPLLLADIGGGSLELAFGREVRPDWAVSLDLGARVLTRRFLRGGASPATRAARDLRRYVRTEVHQALAGTSWESRSTAVAASKTFQQLARLTGAPSLRRGPYVARRLHRRQLRPWTDRLAAMPAKRRAKLPGVSKHRACQIVAGSIVADELMRGLGLTSLRISPWGLREGVLLRRIEGGWPDFVNARWAPLP</sequence>
<dbReference type="Gene3D" id="3.30.420.40">
    <property type="match status" value="1"/>
</dbReference>
<dbReference type="GO" id="GO:0016462">
    <property type="term" value="F:pyrophosphatase activity"/>
    <property type="evidence" value="ECO:0007669"/>
    <property type="project" value="TreeGrafter"/>
</dbReference>
<dbReference type="EMBL" id="OBDY01000003">
    <property type="protein sequence ID" value="SNY30211.1"/>
    <property type="molecule type" value="Genomic_DNA"/>
</dbReference>
<dbReference type="InterPro" id="IPR003695">
    <property type="entry name" value="Ppx_GppA_N"/>
</dbReference>
<feature type="domain" description="Ppx/GppA phosphatase N-terminal" evidence="2">
    <location>
        <begin position="28"/>
        <end position="297"/>
    </location>
</feature>
<accession>A0A285H6N9</accession>
<dbReference type="Proteomes" id="UP000219612">
    <property type="component" value="Unassembled WGS sequence"/>
</dbReference>
<protein>
    <submittedName>
        <fullName evidence="3">Exopolyphosphatase / guanosine-5'-triphosphate,3'-diphosphate pyrophosphatase</fullName>
    </submittedName>
</protein>
<dbReference type="AlphaFoldDB" id="A0A285H6N9"/>
<dbReference type="CDD" id="cd24056">
    <property type="entry name" value="ASKHA_NBD_MtPPX1-like"/>
    <property type="match status" value="1"/>
</dbReference>